<evidence type="ECO:0000256" key="5">
    <source>
        <dbReference type="ARBA" id="ARBA00023136"/>
    </source>
</evidence>
<evidence type="ECO:0000256" key="2">
    <source>
        <dbReference type="ARBA" id="ARBA00022475"/>
    </source>
</evidence>
<accession>W4F072</accession>
<comment type="caution">
    <text evidence="7">The sequence shown here is derived from an EMBL/GenBank/DDBJ whole genome shotgun (WGS) entry which is preliminary data.</text>
</comment>
<feature type="transmembrane region" description="Helical" evidence="6">
    <location>
        <begin position="96"/>
        <end position="119"/>
    </location>
</feature>
<keyword evidence="4 6" id="KW-1133">Transmembrane helix</keyword>
<name>W4F072_9BACL</name>
<keyword evidence="8" id="KW-1185">Reference proteome</keyword>
<dbReference type="PANTHER" id="PTHR33931">
    <property type="entry name" value="HOLIN-LIKE PROTEIN CIDA-RELATED"/>
    <property type="match status" value="1"/>
</dbReference>
<comment type="subcellular location">
    <subcellularLocation>
        <location evidence="1">Cell membrane</location>
        <topology evidence="1">Multi-pass membrane protein</topology>
    </subcellularLocation>
</comment>
<dbReference type="Pfam" id="PF03788">
    <property type="entry name" value="LrgA"/>
    <property type="match status" value="1"/>
</dbReference>
<dbReference type="PATRIC" id="fig|1227360.4.peg.1995"/>
<evidence type="ECO:0000256" key="3">
    <source>
        <dbReference type="ARBA" id="ARBA00022692"/>
    </source>
</evidence>
<sequence length="219" mass="24473">MQSKIGNYKLVKHKTSNYKIVIKKLEVKEPEVSEIVENESGIKEPEVNESEISEIAEQKIEVKDYSTTQVDSTQLKQKYSEKMNTVKRKSIKWMRIILQMVVLYIFSFVGTTIVNLLGVKFPGSIVGLLILLALLLSKIMPVALIEDGAGFMLAILPLFFVPATVGVIKHPELLSLNGILLLLTVIASTIFTIIFSGKICKYLEGKERVGSKEMKEGVK</sequence>
<gene>
    <name evidence="7" type="ORF">C176_09787</name>
</gene>
<keyword evidence="7" id="KW-0378">Hydrolase</keyword>
<dbReference type="eggNOG" id="COG1380">
    <property type="taxonomic scope" value="Bacteria"/>
</dbReference>
<keyword evidence="3 6" id="KW-0812">Transmembrane</keyword>
<dbReference type="EMBL" id="ASQA01000016">
    <property type="protein sequence ID" value="ETT85712.1"/>
    <property type="molecule type" value="Genomic_DNA"/>
</dbReference>
<dbReference type="InterPro" id="IPR005538">
    <property type="entry name" value="LrgA/CidA"/>
</dbReference>
<dbReference type="GO" id="GO:0005886">
    <property type="term" value="C:plasma membrane"/>
    <property type="evidence" value="ECO:0007669"/>
    <property type="project" value="UniProtKB-SubCell"/>
</dbReference>
<feature type="transmembrane region" description="Helical" evidence="6">
    <location>
        <begin position="125"/>
        <end position="144"/>
    </location>
</feature>
<feature type="transmembrane region" description="Helical" evidence="6">
    <location>
        <begin position="151"/>
        <end position="168"/>
    </location>
</feature>
<organism evidence="7 8">
    <name type="scientific">Viridibacillus arenosi FSL R5-213</name>
    <dbReference type="NCBI Taxonomy" id="1227360"/>
    <lineage>
        <taxon>Bacteria</taxon>
        <taxon>Bacillati</taxon>
        <taxon>Bacillota</taxon>
        <taxon>Bacilli</taxon>
        <taxon>Bacillales</taxon>
        <taxon>Caryophanaceae</taxon>
        <taxon>Viridibacillus</taxon>
    </lineage>
</organism>
<dbReference type="AlphaFoldDB" id="W4F072"/>
<evidence type="ECO:0000256" key="6">
    <source>
        <dbReference type="SAM" id="Phobius"/>
    </source>
</evidence>
<evidence type="ECO:0000313" key="8">
    <source>
        <dbReference type="Proteomes" id="UP000019062"/>
    </source>
</evidence>
<keyword evidence="5 6" id="KW-0472">Membrane</keyword>
<evidence type="ECO:0000256" key="4">
    <source>
        <dbReference type="ARBA" id="ARBA00022989"/>
    </source>
</evidence>
<dbReference type="Proteomes" id="UP000019062">
    <property type="component" value="Unassembled WGS sequence"/>
</dbReference>
<reference evidence="7 8" key="1">
    <citation type="journal article" date="2014" name="BMC Genomics">
        <title>Genomic comparison of sporeforming bacilli isolated from milk.</title>
        <authorList>
            <person name="Moreno Switt A.I."/>
            <person name="Andrus A.D."/>
            <person name="Ranieri M.L."/>
            <person name="Orsi R.H."/>
            <person name="Ivy R."/>
            <person name="den Bakker H.C."/>
            <person name="Martin N.H."/>
            <person name="Wiedmann M."/>
            <person name="Boor K.J."/>
        </authorList>
    </citation>
    <scope>NUCLEOTIDE SEQUENCE [LARGE SCALE GENOMIC DNA]</scope>
    <source>
        <strain evidence="7 8">FSL R5-213</strain>
    </source>
</reference>
<dbReference type="PANTHER" id="PTHR33931:SF6">
    <property type="entry name" value="INTEGRAL MEMBRANE PROTEIN YXZK-RELATED"/>
    <property type="match status" value="1"/>
</dbReference>
<dbReference type="RefSeq" id="WP_235175718.1">
    <property type="nucleotide sequence ID" value="NZ_ASQA01000016.1"/>
</dbReference>
<protein>
    <submittedName>
        <fullName evidence="7">Murein hydrolase regulator</fullName>
    </submittedName>
</protein>
<evidence type="ECO:0000313" key="7">
    <source>
        <dbReference type="EMBL" id="ETT85712.1"/>
    </source>
</evidence>
<feature type="transmembrane region" description="Helical" evidence="6">
    <location>
        <begin position="174"/>
        <end position="196"/>
    </location>
</feature>
<evidence type="ECO:0000256" key="1">
    <source>
        <dbReference type="ARBA" id="ARBA00004651"/>
    </source>
</evidence>
<proteinExistence type="predicted"/>
<keyword evidence="2" id="KW-1003">Cell membrane</keyword>
<dbReference type="GO" id="GO:0016787">
    <property type="term" value="F:hydrolase activity"/>
    <property type="evidence" value="ECO:0007669"/>
    <property type="project" value="UniProtKB-KW"/>
</dbReference>